<evidence type="ECO:0000256" key="1">
    <source>
        <dbReference type="ARBA" id="ARBA00007870"/>
    </source>
</evidence>
<dbReference type="Gene3D" id="3.40.50.720">
    <property type="entry name" value="NAD(P)-binding Rossmann-like Domain"/>
    <property type="match status" value="1"/>
</dbReference>
<evidence type="ECO:0000256" key="3">
    <source>
        <dbReference type="ARBA" id="ARBA00023002"/>
    </source>
</evidence>
<comment type="caution">
    <text evidence="7">The sequence shown here is derived from an EMBL/GenBank/DDBJ whole genome shotgun (WGS) entry which is preliminary data.</text>
</comment>
<dbReference type="OrthoDB" id="9796561at2"/>
<dbReference type="EC" id="1.1.1.169" evidence="4"/>
<dbReference type="EMBL" id="MQVR01000073">
    <property type="protein sequence ID" value="OKL53266.1"/>
    <property type="molecule type" value="Genomic_DNA"/>
</dbReference>
<comment type="function">
    <text evidence="4">Catalyzes the NADPH-dependent reduction of ketopantoate into pantoic acid.</text>
</comment>
<keyword evidence="8" id="KW-1185">Reference proteome</keyword>
<dbReference type="InterPro" id="IPR036291">
    <property type="entry name" value="NAD(P)-bd_dom_sf"/>
</dbReference>
<dbReference type="Pfam" id="PF08546">
    <property type="entry name" value="ApbA_C"/>
    <property type="match status" value="1"/>
</dbReference>
<feature type="domain" description="Ketopantoate reductase C-terminal" evidence="6">
    <location>
        <begin position="178"/>
        <end position="297"/>
    </location>
</feature>
<feature type="domain" description="Ketopantoate reductase N-terminal" evidence="5">
    <location>
        <begin position="4"/>
        <end position="150"/>
    </location>
</feature>
<organism evidence="7 8">
    <name type="scientific">Bowdeniella nasicola</name>
    <dbReference type="NCBI Taxonomy" id="208480"/>
    <lineage>
        <taxon>Bacteria</taxon>
        <taxon>Bacillati</taxon>
        <taxon>Actinomycetota</taxon>
        <taxon>Actinomycetes</taxon>
        <taxon>Actinomycetales</taxon>
        <taxon>Actinomycetaceae</taxon>
        <taxon>Bowdeniella</taxon>
    </lineage>
</organism>
<name>A0A1Q5Q0J7_9ACTO</name>
<dbReference type="InterPro" id="IPR008927">
    <property type="entry name" value="6-PGluconate_DH-like_C_sf"/>
</dbReference>
<keyword evidence="3 4" id="KW-0560">Oxidoreductase</keyword>
<dbReference type="PANTHER" id="PTHR21708:SF26">
    <property type="entry name" value="2-DEHYDROPANTOATE 2-REDUCTASE"/>
    <property type="match status" value="1"/>
</dbReference>
<dbReference type="RefSeq" id="WP_073717276.1">
    <property type="nucleotide sequence ID" value="NZ_MQVR01000073.1"/>
</dbReference>
<comment type="catalytic activity">
    <reaction evidence="4">
        <text>(R)-pantoate + NADP(+) = 2-dehydropantoate + NADPH + H(+)</text>
        <dbReference type="Rhea" id="RHEA:16233"/>
        <dbReference type="ChEBI" id="CHEBI:11561"/>
        <dbReference type="ChEBI" id="CHEBI:15378"/>
        <dbReference type="ChEBI" id="CHEBI:15980"/>
        <dbReference type="ChEBI" id="CHEBI:57783"/>
        <dbReference type="ChEBI" id="CHEBI:58349"/>
        <dbReference type="EC" id="1.1.1.169"/>
    </reaction>
</comment>
<dbReference type="SUPFAM" id="SSF48179">
    <property type="entry name" value="6-phosphogluconate dehydrogenase C-terminal domain-like"/>
    <property type="match status" value="1"/>
</dbReference>
<evidence type="ECO:0000259" key="6">
    <source>
        <dbReference type="Pfam" id="PF08546"/>
    </source>
</evidence>
<keyword evidence="2 4" id="KW-0521">NADP</keyword>
<accession>A0A1Q5Q0J7</accession>
<dbReference type="Pfam" id="PF02558">
    <property type="entry name" value="ApbA"/>
    <property type="match status" value="1"/>
</dbReference>
<comment type="similarity">
    <text evidence="1 4">Belongs to the ketopantoate reductase family.</text>
</comment>
<dbReference type="UniPathway" id="UPA00028">
    <property type="reaction ID" value="UER00004"/>
</dbReference>
<dbReference type="GO" id="GO:0008677">
    <property type="term" value="F:2-dehydropantoate 2-reductase activity"/>
    <property type="evidence" value="ECO:0007669"/>
    <property type="project" value="UniProtKB-EC"/>
</dbReference>
<reference evidence="8" key="1">
    <citation type="submission" date="2016-12" db="EMBL/GenBank/DDBJ databases">
        <authorList>
            <person name="Meng X."/>
        </authorList>
    </citation>
    <scope>NUCLEOTIDE SEQUENCE [LARGE SCALE GENOMIC DNA]</scope>
    <source>
        <strain evidence="8">DSM 19116</strain>
    </source>
</reference>
<evidence type="ECO:0000256" key="4">
    <source>
        <dbReference type="RuleBase" id="RU362068"/>
    </source>
</evidence>
<proteinExistence type="inferred from homology"/>
<dbReference type="GO" id="GO:0005737">
    <property type="term" value="C:cytoplasm"/>
    <property type="evidence" value="ECO:0007669"/>
    <property type="project" value="TreeGrafter"/>
</dbReference>
<dbReference type="InterPro" id="IPR013752">
    <property type="entry name" value="KPA_reductase"/>
</dbReference>
<dbReference type="Proteomes" id="UP000185628">
    <property type="component" value="Unassembled WGS sequence"/>
</dbReference>
<dbReference type="PANTHER" id="PTHR21708">
    <property type="entry name" value="PROBABLE 2-DEHYDROPANTOATE 2-REDUCTASE"/>
    <property type="match status" value="1"/>
</dbReference>
<evidence type="ECO:0000313" key="7">
    <source>
        <dbReference type="EMBL" id="OKL53266.1"/>
    </source>
</evidence>
<protein>
    <recommendedName>
        <fullName evidence="4">2-dehydropantoate 2-reductase</fullName>
        <ecNumber evidence="4">1.1.1.169</ecNumber>
    </recommendedName>
    <alternativeName>
        <fullName evidence="4">Ketopantoate reductase</fullName>
    </alternativeName>
</protein>
<keyword evidence="4" id="KW-0566">Pantothenate biosynthesis</keyword>
<sequence>MKLLIVGAGAMGLYFAARLTQAGHDVTILTRPGTTPATSIRLARGEQVGTISPIRVLDRVPDAGLAPDAVLIATKAWQVEAALGRLAGRIPRTSAIITVQNGIEAPEIARGLFPDNPVIAGTCVVHVLHPEPFSVELLGSDATLTLGYFDAIAADATRLADLISEIDASPIVCTRAEDIHRALWKKLALIASYGGIGAAAHATVGQTRDTSETRTLVRTAIREAADVARAHAVTFTDADEEEVMAIYTEHFAADATSSMQRDLAAGAPSELANQNGVIVARAAKLGIPVPTHSFIYRTQLPRERSARARE</sequence>
<dbReference type="AlphaFoldDB" id="A0A1Q5Q0J7"/>
<dbReference type="InterPro" id="IPR013328">
    <property type="entry name" value="6PGD_dom2"/>
</dbReference>
<gene>
    <name evidence="7" type="ORF">BSZ39_10450</name>
</gene>
<evidence type="ECO:0000259" key="5">
    <source>
        <dbReference type="Pfam" id="PF02558"/>
    </source>
</evidence>
<dbReference type="InterPro" id="IPR013332">
    <property type="entry name" value="KPR_N"/>
</dbReference>
<dbReference type="NCBIfam" id="TIGR00745">
    <property type="entry name" value="apbA_panE"/>
    <property type="match status" value="1"/>
</dbReference>
<dbReference type="Gene3D" id="1.10.1040.10">
    <property type="entry name" value="N-(1-d-carboxylethyl)-l-norvaline Dehydrogenase, domain 2"/>
    <property type="match status" value="1"/>
</dbReference>
<dbReference type="SUPFAM" id="SSF51735">
    <property type="entry name" value="NAD(P)-binding Rossmann-fold domains"/>
    <property type="match status" value="1"/>
</dbReference>
<comment type="pathway">
    <text evidence="4">Cofactor biosynthesis; (R)-pantothenate biosynthesis; (R)-pantoate from 3-methyl-2-oxobutanoate: step 2/2.</text>
</comment>
<dbReference type="GO" id="GO:0015940">
    <property type="term" value="P:pantothenate biosynthetic process"/>
    <property type="evidence" value="ECO:0007669"/>
    <property type="project" value="UniProtKB-UniPathway"/>
</dbReference>
<evidence type="ECO:0000313" key="8">
    <source>
        <dbReference type="Proteomes" id="UP000185628"/>
    </source>
</evidence>
<evidence type="ECO:0000256" key="2">
    <source>
        <dbReference type="ARBA" id="ARBA00022857"/>
    </source>
</evidence>
<dbReference type="InterPro" id="IPR051402">
    <property type="entry name" value="KPR-Related"/>
</dbReference>
<dbReference type="InterPro" id="IPR003710">
    <property type="entry name" value="ApbA"/>
</dbReference>